<organism evidence="27 28">
    <name type="scientific">Handroanthus impetiginosus</name>
    <dbReference type="NCBI Taxonomy" id="429701"/>
    <lineage>
        <taxon>Eukaryota</taxon>
        <taxon>Viridiplantae</taxon>
        <taxon>Streptophyta</taxon>
        <taxon>Embryophyta</taxon>
        <taxon>Tracheophyta</taxon>
        <taxon>Spermatophyta</taxon>
        <taxon>Magnoliopsida</taxon>
        <taxon>eudicotyledons</taxon>
        <taxon>Gunneridae</taxon>
        <taxon>Pentapetalae</taxon>
        <taxon>asterids</taxon>
        <taxon>lamiids</taxon>
        <taxon>Lamiales</taxon>
        <taxon>Bignoniaceae</taxon>
        <taxon>Crescentiina</taxon>
        <taxon>Tabebuia alliance</taxon>
        <taxon>Handroanthus</taxon>
    </lineage>
</organism>
<feature type="domain" description="Protein kinase" evidence="23">
    <location>
        <begin position="510"/>
        <end position="787"/>
    </location>
</feature>
<evidence type="ECO:0000256" key="4">
    <source>
        <dbReference type="ARBA" id="ARBA00022536"/>
    </source>
</evidence>
<keyword evidence="3 19" id="KW-0723">Serine/threonine-protein kinase</keyword>
<keyword evidence="14" id="KW-1015">Disulfide bond</keyword>
<dbReference type="Pfam" id="PF08276">
    <property type="entry name" value="PAN_2"/>
    <property type="match status" value="1"/>
</dbReference>
<dbReference type="PROSITE" id="PS50026">
    <property type="entry name" value="EGF_3"/>
    <property type="match status" value="1"/>
</dbReference>
<dbReference type="SMART" id="SM00473">
    <property type="entry name" value="PAN_AP"/>
    <property type="match status" value="1"/>
</dbReference>
<comment type="caution">
    <text evidence="20">Lacks conserved residue(s) required for the propagation of feature annotation.</text>
</comment>
<dbReference type="CDD" id="cd01098">
    <property type="entry name" value="PAN_AP_plant"/>
    <property type="match status" value="1"/>
</dbReference>
<dbReference type="OrthoDB" id="1910371at2759"/>
<evidence type="ECO:0000259" key="23">
    <source>
        <dbReference type="PROSITE" id="PS50011"/>
    </source>
</evidence>
<keyword evidence="2" id="KW-1003">Cell membrane</keyword>
<evidence type="ECO:0000256" key="1">
    <source>
        <dbReference type="ARBA" id="ARBA00004251"/>
    </source>
</evidence>
<dbReference type="STRING" id="429701.A0A2G9GB96"/>
<dbReference type="EC" id="2.7.11.1" evidence="19"/>
<evidence type="ECO:0000256" key="9">
    <source>
        <dbReference type="ARBA" id="ARBA00022741"/>
    </source>
</evidence>
<dbReference type="InterPro" id="IPR011009">
    <property type="entry name" value="Kinase-like_dom_sf"/>
</dbReference>
<dbReference type="Pfam" id="PF01453">
    <property type="entry name" value="B_lectin"/>
    <property type="match status" value="1"/>
</dbReference>
<name>A0A2G9GB96_9LAMI</name>
<evidence type="ECO:0000256" key="15">
    <source>
        <dbReference type="ARBA" id="ARBA00023170"/>
    </source>
</evidence>
<dbReference type="PROSITE" id="PS00107">
    <property type="entry name" value="PROTEIN_KINASE_ATP"/>
    <property type="match status" value="1"/>
</dbReference>
<dbReference type="InterPro" id="IPR001245">
    <property type="entry name" value="Ser-Thr/Tyr_kinase_cat_dom"/>
</dbReference>
<gene>
    <name evidence="27" type="ORF">CDL12_24895</name>
</gene>
<dbReference type="PROSITE" id="PS50948">
    <property type="entry name" value="PAN"/>
    <property type="match status" value="1"/>
</dbReference>
<dbReference type="SUPFAM" id="SSF56112">
    <property type="entry name" value="Protein kinase-like (PK-like)"/>
    <property type="match status" value="1"/>
</dbReference>
<dbReference type="GO" id="GO:0048544">
    <property type="term" value="P:recognition of pollen"/>
    <property type="evidence" value="ECO:0007669"/>
    <property type="project" value="InterPro"/>
</dbReference>
<dbReference type="EMBL" id="NKXS01005852">
    <property type="protein sequence ID" value="PIN02588.1"/>
    <property type="molecule type" value="Genomic_DNA"/>
</dbReference>
<keyword evidence="12 22" id="KW-1133">Transmembrane helix</keyword>
<feature type="domain" description="EGF-like" evidence="24">
    <location>
        <begin position="286"/>
        <end position="322"/>
    </location>
</feature>
<comment type="caution">
    <text evidence="27">The sequence shown here is derived from an EMBL/GenBank/DDBJ whole genome shotgun (WGS) entry which is preliminary data.</text>
</comment>
<dbReference type="PANTHER" id="PTHR27002:SF932">
    <property type="entry name" value="RECEPTOR-LIKE SERINE_THREONINE-PROTEIN KINASE"/>
    <property type="match status" value="1"/>
</dbReference>
<dbReference type="InterPro" id="IPR000742">
    <property type="entry name" value="EGF"/>
</dbReference>
<keyword evidence="16" id="KW-0325">Glycoprotein</keyword>
<dbReference type="AlphaFoldDB" id="A0A2G9GB96"/>
<evidence type="ECO:0000256" key="22">
    <source>
        <dbReference type="SAM" id="Phobius"/>
    </source>
</evidence>
<dbReference type="InterPro" id="IPR036426">
    <property type="entry name" value="Bulb-type_lectin_dom_sf"/>
</dbReference>
<dbReference type="PROSITE" id="PS50927">
    <property type="entry name" value="BULB_LECTIN"/>
    <property type="match status" value="1"/>
</dbReference>
<feature type="domain" description="Bulb-type lectin" evidence="25">
    <location>
        <begin position="30"/>
        <end position="151"/>
    </location>
</feature>
<evidence type="ECO:0000256" key="14">
    <source>
        <dbReference type="ARBA" id="ARBA00023157"/>
    </source>
</evidence>
<dbReference type="SMART" id="SM00108">
    <property type="entry name" value="B_lectin"/>
    <property type="match status" value="1"/>
</dbReference>
<dbReference type="SUPFAM" id="SSF51110">
    <property type="entry name" value="alpha-D-mannose-specific plant lectins"/>
    <property type="match status" value="1"/>
</dbReference>
<evidence type="ECO:0000313" key="27">
    <source>
        <dbReference type="EMBL" id="PIN02588.1"/>
    </source>
</evidence>
<dbReference type="InterPro" id="IPR000719">
    <property type="entry name" value="Prot_kinase_dom"/>
</dbReference>
<feature type="transmembrane region" description="Helical" evidence="22">
    <location>
        <begin position="7"/>
        <end position="25"/>
    </location>
</feature>
<evidence type="ECO:0000256" key="12">
    <source>
        <dbReference type="ARBA" id="ARBA00022989"/>
    </source>
</evidence>
<evidence type="ECO:0000256" key="19">
    <source>
        <dbReference type="PIRNR" id="PIRNR000641"/>
    </source>
</evidence>
<evidence type="ECO:0000256" key="13">
    <source>
        <dbReference type="ARBA" id="ARBA00023136"/>
    </source>
</evidence>
<dbReference type="FunFam" id="1.10.510.10:FF:000060">
    <property type="entry name" value="G-type lectin S-receptor-like serine/threonine-protein kinase"/>
    <property type="match status" value="1"/>
</dbReference>
<proteinExistence type="inferred from homology"/>
<dbReference type="Pfam" id="PF00954">
    <property type="entry name" value="S_locus_glycop"/>
    <property type="match status" value="1"/>
</dbReference>
<dbReference type="GO" id="GO:0030246">
    <property type="term" value="F:carbohydrate binding"/>
    <property type="evidence" value="ECO:0007669"/>
    <property type="project" value="UniProtKB-KW"/>
</dbReference>
<dbReference type="Pfam" id="PF07714">
    <property type="entry name" value="PK_Tyr_Ser-Thr"/>
    <property type="match status" value="1"/>
</dbReference>
<keyword evidence="9 19" id="KW-0547">Nucleotide-binding</keyword>
<evidence type="ECO:0000259" key="24">
    <source>
        <dbReference type="PROSITE" id="PS50026"/>
    </source>
</evidence>
<evidence type="ECO:0000256" key="17">
    <source>
        <dbReference type="ARBA" id="ARBA00047899"/>
    </source>
</evidence>
<feature type="transmembrane region" description="Helical" evidence="22">
    <location>
        <begin position="429"/>
        <end position="449"/>
    </location>
</feature>
<keyword evidence="4 20" id="KW-0245">EGF-like domain</keyword>
<protein>
    <recommendedName>
        <fullName evidence="19">Receptor-like serine/threonine-protein kinase</fullName>
        <ecNumber evidence="19">2.7.11.1</ecNumber>
    </recommendedName>
</protein>
<evidence type="ECO:0000256" key="16">
    <source>
        <dbReference type="ARBA" id="ARBA00023180"/>
    </source>
</evidence>
<dbReference type="GO" id="GO:0004674">
    <property type="term" value="F:protein serine/threonine kinase activity"/>
    <property type="evidence" value="ECO:0007669"/>
    <property type="project" value="UniProtKB-KW"/>
</dbReference>
<evidence type="ECO:0000256" key="10">
    <source>
        <dbReference type="ARBA" id="ARBA00022777"/>
    </source>
</evidence>
<dbReference type="FunFam" id="2.90.10.10:FF:000005">
    <property type="entry name" value="G-type lectin S-receptor-like serine/threonine-protein kinase"/>
    <property type="match status" value="1"/>
</dbReference>
<dbReference type="FunFam" id="3.30.200.20:FF:000330">
    <property type="entry name" value="G-type lectin S-receptor-like serine/threonine-protein kinase At4g03230"/>
    <property type="match status" value="1"/>
</dbReference>
<dbReference type="CDD" id="cd14066">
    <property type="entry name" value="STKc_IRAK"/>
    <property type="match status" value="1"/>
</dbReference>
<evidence type="ECO:0000256" key="21">
    <source>
        <dbReference type="PROSITE-ProRule" id="PRU10141"/>
    </source>
</evidence>
<evidence type="ECO:0000256" key="3">
    <source>
        <dbReference type="ARBA" id="ARBA00022527"/>
    </source>
</evidence>
<keyword evidence="15" id="KW-0675">Receptor</keyword>
<comment type="subcellular location">
    <subcellularLocation>
        <location evidence="1">Cell membrane</location>
        <topology evidence="1">Single-pass type I membrane protein</topology>
    </subcellularLocation>
</comment>
<evidence type="ECO:0000259" key="26">
    <source>
        <dbReference type="PROSITE" id="PS50948"/>
    </source>
</evidence>
<sequence length="827" mass="92934">MVSDFRCFRYVFSWCFLINACYFAVCSFAEDRFTRGQSIRDGDIIISGGEIFALGFFSPQDSGLRYVGIWHYRTTNESVVWVANRERPISGNGGVLTIGNNGNLVIMNGNGDEVWSSNLTVPSSNSTATLMDTGNLILHENENSNRVLWQSFDHPTDTYLPEMKVHFSDEETRVFTSWRSAIDPSPGNYSMGVDGRGRPQIVIWEGMNRRWTSGHWNGLIFTGIPGIRAMYLSGFRVLNDHNGSYFTYTQSDSSDLIKFRLSWEGVEQQERWIDERNQWVPIQSHPLDECERYNICGPFGKCNQTDEIKCRCLEGFVPTDTDEWSRGNRSGGCTRRTNLQCDTDAFVEVQNVKLPDFVGHVGPEDIEDCENMCLQNCSCIAYAFVSGINCMIWYQDLVDVQQLVDGGSSLFIRRARSELGGKNDVTRTVVVTSAVVGGFLVCVLIWLLLKRNKKCSGISNGNEMPRVSPSGEFSRDFSGPSDISVEGQQATGSELAMYNFNIVAAATGNFSSENKLGQGGFGHVYKGTLPGGQEIAVKRLSRKSGQGLEEFKNEIMLIAKLQHRNLVRLLGCCIEAEEKLLLYEYMPNKSLDSYLFDSDKKSQLDWIKRFSIIEGIARGLVYLHRDSRLRIIHRDLKASNVLLDEEMNPKISDFGMARIFGGNQNEANTNRVVGTFGYMAPEYAMEGLFSIKSDVYSFGVLLLEIIIGRRNNSFRSTEYPNIIGYAWDLWEGGKAIELVDQSILKSCPEEQVLRCVHVGMLCVQDIAARRPNMPAVVLMLESENATLPVPRRPTFVSMRHNLDDNAWTENQDGVSSNNVTLSVILGR</sequence>
<evidence type="ECO:0000256" key="20">
    <source>
        <dbReference type="PROSITE-ProRule" id="PRU00076"/>
    </source>
</evidence>
<dbReference type="InterPro" id="IPR001480">
    <property type="entry name" value="Bulb-type_lectin_dom"/>
</dbReference>
<evidence type="ECO:0000313" key="28">
    <source>
        <dbReference type="Proteomes" id="UP000231279"/>
    </source>
</evidence>
<dbReference type="InterPro" id="IPR008271">
    <property type="entry name" value="Ser/Thr_kinase_AS"/>
</dbReference>
<keyword evidence="7" id="KW-0732">Signal</keyword>
<comment type="catalytic activity">
    <reaction evidence="17 19">
        <text>L-threonyl-[protein] + ATP = O-phospho-L-threonyl-[protein] + ADP + H(+)</text>
        <dbReference type="Rhea" id="RHEA:46608"/>
        <dbReference type="Rhea" id="RHEA-COMP:11060"/>
        <dbReference type="Rhea" id="RHEA-COMP:11605"/>
        <dbReference type="ChEBI" id="CHEBI:15378"/>
        <dbReference type="ChEBI" id="CHEBI:30013"/>
        <dbReference type="ChEBI" id="CHEBI:30616"/>
        <dbReference type="ChEBI" id="CHEBI:61977"/>
        <dbReference type="ChEBI" id="CHEBI:456216"/>
        <dbReference type="EC" id="2.7.11.1"/>
    </reaction>
</comment>
<evidence type="ECO:0000256" key="5">
    <source>
        <dbReference type="ARBA" id="ARBA00022679"/>
    </source>
</evidence>
<comment type="similarity">
    <text evidence="19">Belongs to the protein kinase superfamily. Ser/Thr protein kinase family.</text>
</comment>
<evidence type="ECO:0000256" key="11">
    <source>
        <dbReference type="ARBA" id="ARBA00022840"/>
    </source>
</evidence>
<dbReference type="GO" id="GO:0005524">
    <property type="term" value="F:ATP binding"/>
    <property type="evidence" value="ECO:0007669"/>
    <property type="project" value="UniProtKB-UniRule"/>
</dbReference>
<dbReference type="InterPro" id="IPR000858">
    <property type="entry name" value="S_locus_glycoprot_dom"/>
</dbReference>
<dbReference type="PROSITE" id="PS50011">
    <property type="entry name" value="PROTEIN_KINASE_DOM"/>
    <property type="match status" value="1"/>
</dbReference>
<dbReference type="InterPro" id="IPR003609">
    <property type="entry name" value="Pan_app"/>
</dbReference>
<comment type="catalytic activity">
    <reaction evidence="18 19">
        <text>L-seryl-[protein] + ATP = O-phospho-L-seryl-[protein] + ADP + H(+)</text>
        <dbReference type="Rhea" id="RHEA:17989"/>
        <dbReference type="Rhea" id="RHEA-COMP:9863"/>
        <dbReference type="Rhea" id="RHEA-COMP:11604"/>
        <dbReference type="ChEBI" id="CHEBI:15378"/>
        <dbReference type="ChEBI" id="CHEBI:29999"/>
        <dbReference type="ChEBI" id="CHEBI:30616"/>
        <dbReference type="ChEBI" id="CHEBI:83421"/>
        <dbReference type="ChEBI" id="CHEBI:456216"/>
        <dbReference type="EC" id="2.7.11.1"/>
    </reaction>
</comment>
<dbReference type="PROSITE" id="PS00108">
    <property type="entry name" value="PROTEIN_KINASE_ST"/>
    <property type="match status" value="1"/>
</dbReference>
<keyword evidence="13 22" id="KW-0472">Membrane</keyword>
<evidence type="ECO:0000256" key="2">
    <source>
        <dbReference type="ARBA" id="ARBA00022475"/>
    </source>
</evidence>
<accession>A0A2G9GB96</accession>
<dbReference type="Gene3D" id="1.10.510.10">
    <property type="entry name" value="Transferase(Phosphotransferase) domain 1"/>
    <property type="match status" value="1"/>
</dbReference>
<dbReference type="PIRSF" id="PIRSF000641">
    <property type="entry name" value="SRK"/>
    <property type="match status" value="1"/>
</dbReference>
<dbReference type="GO" id="GO:0106310">
    <property type="term" value="F:protein serine kinase activity"/>
    <property type="evidence" value="ECO:0007669"/>
    <property type="project" value="RHEA"/>
</dbReference>
<dbReference type="PANTHER" id="PTHR27002">
    <property type="entry name" value="RECEPTOR-LIKE SERINE/THREONINE-PROTEIN KINASE SD1-8"/>
    <property type="match status" value="1"/>
</dbReference>
<evidence type="ECO:0000259" key="25">
    <source>
        <dbReference type="PROSITE" id="PS50927"/>
    </source>
</evidence>
<dbReference type="InterPro" id="IPR024171">
    <property type="entry name" value="SRK-like_kinase"/>
</dbReference>
<dbReference type="InterPro" id="IPR017441">
    <property type="entry name" value="Protein_kinase_ATP_BS"/>
</dbReference>
<keyword evidence="8" id="KW-0430">Lectin</keyword>
<feature type="binding site" evidence="21">
    <location>
        <position position="538"/>
    </location>
    <ligand>
        <name>ATP</name>
        <dbReference type="ChEBI" id="CHEBI:30616"/>
    </ligand>
</feature>
<reference evidence="28" key="1">
    <citation type="journal article" date="2018" name="Gigascience">
        <title>Genome assembly of the Pink Ipe (Handroanthus impetiginosus, Bignoniaceae), a highly valued, ecologically keystone Neotropical timber forest tree.</title>
        <authorList>
            <person name="Silva-Junior O.B."/>
            <person name="Grattapaglia D."/>
            <person name="Novaes E."/>
            <person name="Collevatti R.G."/>
        </authorList>
    </citation>
    <scope>NUCLEOTIDE SEQUENCE [LARGE SCALE GENOMIC DNA]</scope>
    <source>
        <strain evidence="28">cv. UFG-1</strain>
    </source>
</reference>
<evidence type="ECO:0000256" key="18">
    <source>
        <dbReference type="ARBA" id="ARBA00048679"/>
    </source>
</evidence>
<keyword evidence="6 22" id="KW-0812">Transmembrane</keyword>
<keyword evidence="28" id="KW-1185">Reference proteome</keyword>
<evidence type="ECO:0000256" key="7">
    <source>
        <dbReference type="ARBA" id="ARBA00022729"/>
    </source>
</evidence>
<dbReference type="SMART" id="SM00220">
    <property type="entry name" value="S_TKc"/>
    <property type="match status" value="1"/>
</dbReference>
<evidence type="ECO:0000256" key="8">
    <source>
        <dbReference type="ARBA" id="ARBA00022734"/>
    </source>
</evidence>
<dbReference type="CDD" id="cd00028">
    <property type="entry name" value="B_lectin"/>
    <property type="match status" value="1"/>
</dbReference>
<feature type="domain" description="Apple" evidence="26">
    <location>
        <begin position="341"/>
        <end position="415"/>
    </location>
</feature>
<dbReference type="Proteomes" id="UP000231279">
    <property type="component" value="Unassembled WGS sequence"/>
</dbReference>
<dbReference type="Gene3D" id="2.90.10.10">
    <property type="entry name" value="Bulb-type lectin domain"/>
    <property type="match status" value="1"/>
</dbReference>
<dbReference type="GO" id="GO:0005886">
    <property type="term" value="C:plasma membrane"/>
    <property type="evidence" value="ECO:0007669"/>
    <property type="project" value="UniProtKB-SubCell"/>
</dbReference>
<keyword evidence="5 19" id="KW-0808">Transferase</keyword>
<evidence type="ECO:0000256" key="6">
    <source>
        <dbReference type="ARBA" id="ARBA00022692"/>
    </source>
</evidence>
<keyword evidence="11 19" id="KW-0067">ATP-binding</keyword>
<dbReference type="Gene3D" id="3.30.200.20">
    <property type="entry name" value="Phosphorylase Kinase, domain 1"/>
    <property type="match status" value="1"/>
</dbReference>
<keyword evidence="10 19" id="KW-0418">Kinase</keyword>